<comment type="caution">
    <text evidence="12">The sequence shown here is derived from an EMBL/GenBank/DDBJ whole genome shotgun (WGS) entry which is preliminary data.</text>
</comment>
<evidence type="ECO:0000256" key="7">
    <source>
        <dbReference type="ARBA" id="ARBA00023204"/>
    </source>
</evidence>
<dbReference type="CDD" id="cd18809">
    <property type="entry name" value="SF1_C_RecD"/>
    <property type="match status" value="1"/>
</dbReference>
<dbReference type="SUPFAM" id="SSF52540">
    <property type="entry name" value="P-loop containing nucleoside triphosphate hydrolases"/>
    <property type="match status" value="2"/>
</dbReference>
<evidence type="ECO:0000256" key="6">
    <source>
        <dbReference type="ARBA" id="ARBA00023125"/>
    </source>
</evidence>
<feature type="compositionally biased region" description="Low complexity" evidence="10">
    <location>
        <begin position="1"/>
        <end position="10"/>
    </location>
</feature>
<evidence type="ECO:0000256" key="2">
    <source>
        <dbReference type="ARBA" id="ARBA00022763"/>
    </source>
</evidence>
<name>A0ABR1SP02_9PEZI</name>
<evidence type="ECO:0000256" key="3">
    <source>
        <dbReference type="ARBA" id="ARBA00022801"/>
    </source>
</evidence>
<evidence type="ECO:0000313" key="13">
    <source>
        <dbReference type="Proteomes" id="UP001396898"/>
    </source>
</evidence>
<keyword evidence="8" id="KW-0413">Isomerase</keyword>
<keyword evidence="3 9" id="KW-0378">Hydrolase</keyword>
<dbReference type="InterPro" id="IPR051055">
    <property type="entry name" value="PIF1_helicase"/>
</dbReference>
<organism evidence="12 13">
    <name type="scientific">Apiospora marii</name>
    <dbReference type="NCBI Taxonomy" id="335849"/>
    <lineage>
        <taxon>Eukaryota</taxon>
        <taxon>Fungi</taxon>
        <taxon>Dikarya</taxon>
        <taxon>Ascomycota</taxon>
        <taxon>Pezizomycotina</taxon>
        <taxon>Sordariomycetes</taxon>
        <taxon>Xylariomycetidae</taxon>
        <taxon>Amphisphaeriales</taxon>
        <taxon>Apiosporaceae</taxon>
        <taxon>Apiospora</taxon>
    </lineage>
</organism>
<evidence type="ECO:0000313" key="12">
    <source>
        <dbReference type="EMBL" id="KAK8036045.1"/>
    </source>
</evidence>
<feature type="region of interest" description="Disordered" evidence="10">
    <location>
        <begin position="1"/>
        <end position="52"/>
    </location>
</feature>
<dbReference type="PANTHER" id="PTHR47642">
    <property type="entry name" value="ATP-DEPENDENT DNA HELICASE"/>
    <property type="match status" value="1"/>
</dbReference>
<gene>
    <name evidence="12" type="ORF">PG991_002118</name>
</gene>
<feature type="domain" description="AAA+ ATPase" evidence="11">
    <location>
        <begin position="73"/>
        <end position="225"/>
    </location>
</feature>
<dbReference type="InterPro" id="IPR027417">
    <property type="entry name" value="P-loop_NTPase"/>
</dbReference>
<comment type="catalytic activity">
    <reaction evidence="9">
        <text>ATP + H2O = ADP + phosphate + H(+)</text>
        <dbReference type="Rhea" id="RHEA:13065"/>
        <dbReference type="ChEBI" id="CHEBI:15377"/>
        <dbReference type="ChEBI" id="CHEBI:15378"/>
        <dbReference type="ChEBI" id="CHEBI:30616"/>
        <dbReference type="ChEBI" id="CHEBI:43474"/>
        <dbReference type="ChEBI" id="CHEBI:456216"/>
        <dbReference type="EC" id="5.6.2.3"/>
    </reaction>
</comment>
<keyword evidence="1 9" id="KW-0547">Nucleotide-binding</keyword>
<reference evidence="12 13" key="1">
    <citation type="submission" date="2023-01" db="EMBL/GenBank/DDBJ databases">
        <title>Analysis of 21 Apiospora genomes using comparative genomics revels a genus with tremendous synthesis potential of carbohydrate active enzymes and secondary metabolites.</title>
        <authorList>
            <person name="Sorensen T."/>
        </authorList>
    </citation>
    <scope>NUCLEOTIDE SEQUENCE [LARGE SCALE GENOMIC DNA]</scope>
    <source>
        <strain evidence="12 13">CBS 20057</strain>
    </source>
</reference>
<evidence type="ECO:0000256" key="1">
    <source>
        <dbReference type="ARBA" id="ARBA00022741"/>
    </source>
</evidence>
<proteinExistence type="inferred from homology"/>
<evidence type="ECO:0000256" key="5">
    <source>
        <dbReference type="ARBA" id="ARBA00022840"/>
    </source>
</evidence>
<evidence type="ECO:0000259" key="11">
    <source>
        <dbReference type="SMART" id="SM00382"/>
    </source>
</evidence>
<evidence type="ECO:0000256" key="8">
    <source>
        <dbReference type="ARBA" id="ARBA00023235"/>
    </source>
</evidence>
<feature type="compositionally biased region" description="Pro residues" evidence="10">
    <location>
        <begin position="31"/>
        <end position="40"/>
    </location>
</feature>
<accession>A0ABR1SP02</accession>
<dbReference type="Pfam" id="PF05970">
    <property type="entry name" value="PIF1"/>
    <property type="match status" value="1"/>
</dbReference>
<comment type="similarity">
    <text evidence="9">Belongs to the helicase family.</text>
</comment>
<dbReference type="EC" id="5.6.2.3" evidence="9"/>
<evidence type="ECO:0000256" key="9">
    <source>
        <dbReference type="RuleBase" id="RU363044"/>
    </source>
</evidence>
<dbReference type="Proteomes" id="UP001396898">
    <property type="component" value="Unassembled WGS sequence"/>
</dbReference>
<dbReference type="Pfam" id="PF21530">
    <property type="entry name" value="Pif1_2B_dom"/>
    <property type="match status" value="1"/>
</dbReference>
<evidence type="ECO:0000256" key="10">
    <source>
        <dbReference type="SAM" id="MobiDB-lite"/>
    </source>
</evidence>
<keyword evidence="13" id="KW-1185">Reference proteome</keyword>
<keyword evidence="6" id="KW-0238">DNA-binding</keyword>
<evidence type="ECO:0000256" key="4">
    <source>
        <dbReference type="ARBA" id="ARBA00022806"/>
    </source>
</evidence>
<feature type="compositionally biased region" description="Polar residues" evidence="10">
    <location>
        <begin position="20"/>
        <end position="29"/>
    </location>
</feature>
<comment type="cofactor">
    <cofactor evidence="9">
        <name>Mg(2+)</name>
        <dbReference type="ChEBI" id="CHEBI:18420"/>
    </cofactor>
</comment>
<keyword evidence="2 9" id="KW-0227">DNA damage</keyword>
<dbReference type="SMART" id="SM00382">
    <property type="entry name" value="AAA"/>
    <property type="match status" value="1"/>
</dbReference>
<dbReference type="InterPro" id="IPR049163">
    <property type="entry name" value="Pif1-like_2B_dom"/>
</dbReference>
<protein>
    <recommendedName>
        <fullName evidence="9">ATP-dependent DNA helicase</fullName>
        <ecNumber evidence="9">5.6.2.3</ecNumber>
    </recommendedName>
</protein>
<dbReference type="InterPro" id="IPR010285">
    <property type="entry name" value="DNA_helicase_pif1-like_DEAD"/>
</dbReference>
<dbReference type="Gene3D" id="3.40.50.300">
    <property type="entry name" value="P-loop containing nucleotide triphosphate hydrolases"/>
    <property type="match status" value="2"/>
</dbReference>
<keyword evidence="7 9" id="KW-0234">DNA repair</keyword>
<keyword evidence="4 9" id="KW-0347">Helicase</keyword>
<keyword evidence="5 9" id="KW-0067">ATP-binding</keyword>
<dbReference type="EMBL" id="JAQQWI010000005">
    <property type="protein sequence ID" value="KAK8036045.1"/>
    <property type="molecule type" value="Genomic_DNA"/>
</dbReference>
<sequence>MVTSSKKTSTQVSAKLAGSEVQSPARSQSPPADPLPPPVATKPDLNAKPLPPPGVAEPKLCAEQAELVDLICSGRNVFYTGSAGCGKSTVLKAFTKRLEAMKKKVHILAPTGRAALQVHGATTWTYAGWTPDSHKKPLEKLQENAHGKFAWKRFKKTDVIVIDEISMVENLHFERLNRILQHALFDPKLPVQKAFGGIQIVVTGDFCQLPPVRPFQHCMQCGKELKESYFEGEPSYKCPTSHHPVWRDEDKWAFASDAWNQCNFVHVNLKTIHRQNDPTFIRILNKCRIGEALSETDKRLLMDHPCQVHNATKLFATREEVARVNHQQFERLTAPKFTYWTHDSFRLQEHHPHLRWKGNRKGIGPAHYEPLAGLDEHRFDQCVELKKGMLVVLLVNLNLSQGLCNGSQGIVCGFKPYEKDKLPKAARRDKSGELIPHDGPDIFGELAHIKEREIKSFIERPCVEWKQWPVVRFHNGITRVIHADCSVNELGDERPYSLMSRTQIPLAPAWAMTIHKSQSLTLDRVIVNLSKAFEVGQVYVALSRATGLEGLKIEGDVAGLEAGLGGNAKVQRFLRHHFGALNG</sequence>
<keyword evidence="9" id="KW-0233">DNA recombination</keyword>
<dbReference type="PANTHER" id="PTHR47642:SF5">
    <property type="entry name" value="ATP-DEPENDENT DNA HELICASE"/>
    <property type="match status" value="1"/>
</dbReference>
<dbReference type="InterPro" id="IPR003593">
    <property type="entry name" value="AAA+_ATPase"/>
</dbReference>